<dbReference type="Pfam" id="PF02036">
    <property type="entry name" value="SCP2"/>
    <property type="match status" value="1"/>
</dbReference>
<dbReference type="SUPFAM" id="SSF55718">
    <property type="entry name" value="SCP-like"/>
    <property type="match status" value="1"/>
</dbReference>
<evidence type="ECO:0000256" key="1">
    <source>
        <dbReference type="HAMAP-Rule" id="MF_02215"/>
    </source>
</evidence>
<comment type="caution">
    <text evidence="3">The sequence shown here is derived from an EMBL/GenBank/DDBJ whole genome shotgun (WGS) entry which is preliminary data.</text>
</comment>
<keyword evidence="1" id="KW-0831">Ubiquinone biosynthesis</keyword>
<sequence length="202" mass="22826">MTIKPLLIGVLEATLNQYLALDQDSGYFLTPLAGKVIAVTIQPFDETIYLCPTIDSIQCLDQFPEPADTRLTGSIWALGLMGLSSTPMRSVFSGEVKIEGDMQTGRKFQELFAKLDIDLEEKLSQFTGDIIAHNVANFFRAGQSWSKDSLETFRLNAAEFLQEETRDLPSAPEVDIYFAQVDELRSDFDRLQSRIERLEKYL</sequence>
<keyword evidence="4" id="KW-1185">Reference proteome</keyword>
<dbReference type="EMBL" id="JAQSDF010000001">
    <property type="protein sequence ID" value="MDI1229664.1"/>
    <property type="molecule type" value="Genomic_DNA"/>
</dbReference>
<comment type="subcellular location">
    <subcellularLocation>
        <location evidence="1">Cytoplasm</location>
    </subcellularLocation>
</comment>
<evidence type="ECO:0000313" key="4">
    <source>
        <dbReference type="Proteomes" id="UP001160519"/>
    </source>
</evidence>
<comment type="function">
    <text evidence="1">Required for ubiquinone (coenzyme Q) biosynthesis. Binds hydrophobic ubiquinone biosynthetic intermediates via its SCP2 domain and is essential for the stability of the Ubi complex. May constitute a docking platform where Ubi enzymes assemble and access their SCP2-bound polyprenyl substrates.</text>
</comment>
<dbReference type="InterPro" id="IPR003033">
    <property type="entry name" value="SCP2_sterol-bd_dom"/>
</dbReference>
<dbReference type="PANTHER" id="PTHR38693:SF1">
    <property type="entry name" value="UBIQUINONE BIOSYNTHESIS ACCESSORY FACTOR UBIJ"/>
    <property type="match status" value="1"/>
</dbReference>
<dbReference type="InterPro" id="IPR038989">
    <property type="entry name" value="UbiJ"/>
</dbReference>
<dbReference type="PANTHER" id="PTHR38693">
    <property type="entry name" value="UBIQUINONE BIOSYNTHESIS PROTEIN UBIJ"/>
    <property type="match status" value="1"/>
</dbReference>
<reference evidence="3" key="1">
    <citation type="submission" date="2023-01" db="EMBL/GenBank/DDBJ databases">
        <title>Biogeochemical cycle of methane in antarctic sediments.</title>
        <authorList>
            <person name="Roldan D.M."/>
            <person name="Menes R.J."/>
        </authorList>
    </citation>
    <scope>NUCLEOTIDE SEQUENCE [LARGE SCALE GENOMIC DNA]</scope>
    <source>
        <strain evidence="3">K-2018 MAG008</strain>
    </source>
</reference>
<dbReference type="GO" id="GO:0005737">
    <property type="term" value="C:cytoplasm"/>
    <property type="evidence" value="ECO:0007669"/>
    <property type="project" value="UniProtKB-SubCell"/>
</dbReference>
<dbReference type="GO" id="GO:0006744">
    <property type="term" value="P:ubiquinone biosynthetic process"/>
    <property type="evidence" value="ECO:0007669"/>
    <property type="project" value="UniProtKB-UniRule"/>
</dbReference>
<dbReference type="Proteomes" id="UP001160519">
    <property type="component" value="Unassembled WGS sequence"/>
</dbReference>
<protein>
    <recommendedName>
        <fullName evidence="1">Ubiquinone biosynthesis accessory factor UbiJ</fullName>
    </recommendedName>
</protein>
<name>A0AA43Q0X2_9GAMM</name>
<evidence type="ECO:0000259" key="2">
    <source>
        <dbReference type="Pfam" id="PF02036"/>
    </source>
</evidence>
<organism evidence="3 4">
    <name type="scientific">Candidatus Methylobacter titanis</name>
    <dbReference type="NCBI Taxonomy" id="3053457"/>
    <lineage>
        <taxon>Bacteria</taxon>
        <taxon>Pseudomonadati</taxon>
        <taxon>Pseudomonadota</taxon>
        <taxon>Gammaproteobacteria</taxon>
        <taxon>Methylococcales</taxon>
        <taxon>Methylococcaceae</taxon>
        <taxon>Methylobacter</taxon>
    </lineage>
</organism>
<dbReference type="AlphaFoldDB" id="A0AA43Q0X2"/>
<evidence type="ECO:0000313" key="3">
    <source>
        <dbReference type="EMBL" id="MDI1229664.1"/>
    </source>
</evidence>
<comment type="similarity">
    <text evidence="1">Belongs to the UbiJ family.</text>
</comment>
<proteinExistence type="inferred from homology"/>
<dbReference type="HAMAP" id="MF_02215">
    <property type="entry name" value="UbiJ"/>
    <property type="match status" value="1"/>
</dbReference>
<accession>A0AA43Q0X2</accession>
<feature type="domain" description="SCP2" evidence="2">
    <location>
        <begin position="15"/>
        <end position="112"/>
    </location>
</feature>
<keyword evidence="1" id="KW-0963">Cytoplasm</keyword>
<comment type="pathway">
    <text evidence="1">Cofactor biosynthesis; ubiquinone biosynthesis.</text>
</comment>
<gene>
    <name evidence="1" type="primary">ubiJ</name>
    <name evidence="3" type="ORF">PSU93_00760</name>
</gene>
<dbReference type="InterPro" id="IPR036527">
    <property type="entry name" value="SCP2_sterol-bd_dom_sf"/>
</dbReference>